<reference evidence="1" key="1">
    <citation type="submission" date="2021-06" db="EMBL/GenBank/DDBJ databases">
        <authorList>
            <person name="Kallberg Y."/>
            <person name="Tangrot J."/>
            <person name="Rosling A."/>
        </authorList>
    </citation>
    <scope>NUCLEOTIDE SEQUENCE</scope>
    <source>
        <strain evidence="1">MA453B</strain>
    </source>
</reference>
<protein>
    <submittedName>
        <fullName evidence="1">15090_t:CDS:1</fullName>
    </submittedName>
</protein>
<organism evidence="1 2">
    <name type="scientific">Dentiscutata erythropus</name>
    <dbReference type="NCBI Taxonomy" id="1348616"/>
    <lineage>
        <taxon>Eukaryota</taxon>
        <taxon>Fungi</taxon>
        <taxon>Fungi incertae sedis</taxon>
        <taxon>Mucoromycota</taxon>
        <taxon>Glomeromycotina</taxon>
        <taxon>Glomeromycetes</taxon>
        <taxon>Diversisporales</taxon>
        <taxon>Gigasporaceae</taxon>
        <taxon>Dentiscutata</taxon>
    </lineage>
</organism>
<dbReference type="EMBL" id="CAJVPY010005590">
    <property type="protein sequence ID" value="CAG8646356.1"/>
    <property type="molecule type" value="Genomic_DNA"/>
</dbReference>
<evidence type="ECO:0000313" key="1">
    <source>
        <dbReference type="EMBL" id="CAG8646356.1"/>
    </source>
</evidence>
<gene>
    <name evidence="1" type="ORF">DERYTH_LOCUS9938</name>
</gene>
<proteinExistence type="predicted"/>
<dbReference type="AlphaFoldDB" id="A0A9N9DMI7"/>
<comment type="caution">
    <text evidence="1">The sequence shown here is derived from an EMBL/GenBank/DDBJ whole genome shotgun (WGS) entry which is preliminary data.</text>
</comment>
<keyword evidence="2" id="KW-1185">Reference proteome</keyword>
<dbReference type="Proteomes" id="UP000789405">
    <property type="component" value="Unassembled WGS sequence"/>
</dbReference>
<feature type="non-terminal residue" evidence="1">
    <location>
        <position position="1"/>
    </location>
</feature>
<sequence length="40" mass="4641">QYEKAMAYFLNKNIRHPSNDQGTADTNHSILSNLIVEMFE</sequence>
<name>A0A9N9DMI7_9GLOM</name>
<evidence type="ECO:0000313" key="2">
    <source>
        <dbReference type="Proteomes" id="UP000789405"/>
    </source>
</evidence>
<accession>A0A9N9DMI7</accession>